<comment type="pathway">
    <text evidence="1">Carbohydrate degradation; glycolysis; pyruvate from D-glyceraldehyde 3-phosphate: step 4/5.</text>
</comment>
<dbReference type="InterPro" id="IPR036849">
    <property type="entry name" value="Enolase-like_C_sf"/>
</dbReference>
<comment type="catalytic activity">
    <reaction evidence="8">
        <text>(2R)-2-phosphoglycerate = phosphoenolpyruvate + H2O</text>
        <dbReference type="Rhea" id="RHEA:10164"/>
        <dbReference type="ChEBI" id="CHEBI:15377"/>
        <dbReference type="ChEBI" id="CHEBI:58289"/>
        <dbReference type="ChEBI" id="CHEBI:58702"/>
        <dbReference type="EC" id="4.2.1.11"/>
    </reaction>
</comment>
<dbReference type="InterPro" id="IPR000941">
    <property type="entry name" value="Enolase"/>
</dbReference>
<dbReference type="SMART" id="SM01193">
    <property type="entry name" value="Enolase_N"/>
    <property type="match status" value="1"/>
</dbReference>
<protein>
    <recommendedName>
        <fullName evidence="7">Enolase 4</fullName>
        <ecNumber evidence="3">4.2.1.11</ecNumber>
    </recommendedName>
    <alternativeName>
        <fullName evidence="6">2-phospho-D-glycerate hydro-lyase</fullName>
    </alternativeName>
</protein>
<dbReference type="Gene3D" id="3.20.20.120">
    <property type="entry name" value="Enolase-like C-terminal domain"/>
    <property type="match status" value="1"/>
</dbReference>
<organism evidence="11 12">
    <name type="scientific">Salarias fasciatus</name>
    <name type="common">Jewelled blenny</name>
    <name type="synonym">Blennius fasciatus</name>
    <dbReference type="NCBI Taxonomy" id="181472"/>
    <lineage>
        <taxon>Eukaryota</taxon>
        <taxon>Metazoa</taxon>
        <taxon>Chordata</taxon>
        <taxon>Craniata</taxon>
        <taxon>Vertebrata</taxon>
        <taxon>Euteleostomi</taxon>
        <taxon>Actinopterygii</taxon>
        <taxon>Neopterygii</taxon>
        <taxon>Teleostei</taxon>
        <taxon>Neoteleostei</taxon>
        <taxon>Acanthomorphata</taxon>
        <taxon>Ovalentaria</taxon>
        <taxon>Blenniimorphae</taxon>
        <taxon>Blenniiformes</taxon>
        <taxon>Blennioidei</taxon>
        <taxon>Blenniidae</taxon>
        <taxon>Salariinae</taxon>
        <taxon>Salarias</taxon>
    </lineage>
</organism>
<evidence type="ECO:0000259" key="10">
    <source>
        <dbReference type="SMART" id="SM01193"/>
    </source>
</evidence>
<evidence type="ECO:0000313" key="11">
    <source>
        <dbReference type="Ensembl" id="ENSSFAP00005034321.1"/>
    </source>
</evidence>
<dbReference type="CDD" id="cd22974">
    <property type="entry name" value="DD_ENO4"/>
    <property type="match status" value="1"/>
</dbReference>
<dbReference type="PANTHER" id="PTHR11902:SF30">
    <property type="entry name" value="ENOLASE 4"/>
    <property type="match status" value="1"/>
</dbReference>
<sequence length="529" mass="57300">MSHRDLPNRLSADQLDLHRRRSAAAEFYRVHRVPELLETVLDQMFQLQPADLHGYLAEHFLQLSSPPRISRLRGTEVFDAAGRLSVQAHVSCIVCNNEKVGRVCPHSALQQAGRDGLGVHPQDACFTETSVKLQLTAVQWINGPLSDLLRGQNPCDQSDVDRKLSANHYTTTAPLSVLFSHTEGKKINPSEKPVPPAEPAEPELCGSTAIGSVSLAVLKTGATVKSIPLYRHIAALKNSDPPARFQVPVCLVPLLRCGKTSPGKLSLLKEVLLIPTGGQRVREIITMTLELQKEVMRIMNTSTKAAQVVVREAGAPAASLERPEQPLDVIAEACSGLGLAPGTHFRLALNCAAPELMDYAKGKYEVCTGVLKTPEELVDLYQSLLSRYPAVASLIDPFRREDSDQWEKLNSTMGNSCSLIADMTYKLQAPPPPGARGFVLKHCNQTTVSDLIQITTEHFGVSAASGGGLGSVLPVVGLGLDYVSLGGLSGAERICKYNRLMAIEEELAEQGQILSHPSFLKRRAGTPEG</sequence>
<dbReference type="FunCoup" id="A0A672HY76">
    <property type="interactions" value="872"/>
</dbReference>
<dbReference type="InterPro" id="IPR029017">
    <property type="entry name" value="Enolase-like_N"/>
</dbReference>
<comment type="similarity">
    <text evidence="2">Belongs to the enolase family.</text>
</comment>
<dbReference type="Gene3D" id="3.30.390.10">
    <property type="entry name" value="Enolase-like, N-terminal domain"/>
    <property type="match status" value="1"/>
</dbReference>
<feature type="domain" description="Enolase N-terminal" evidence="10">
    <location>
        <begin position="69"/>
        <end position="233"/>
    </location>
</feature>
<dbReference type="OMA" id="MKELICI"/>
<evidence type="ECO:0000259" key="9">
    <source>
        <dbReference type="SMART" id="SM01192"/>
    </source>
</evidence>
<reference evidence="11" key="2">
    <citation type="submission" date="2025-08" db="UniProtKB">
        <authorList>
            <consortium name="Ensembl"/>
        </authorList>
    </citation>
    <scope>IDENTIFICATION</scope>
</reference>
<feature type="domain" description="Enolase C-terminal TIM barrel" evidence="9">
    <location>
        <begin position="244"/>
        <end position="521"/>
    </location>
</feature>
<name>A0A672HY76_SALFA</name>
<keyword evidence="4" id="KW-0324">Glycolysis</keyword>
<dbReference type="GO" id="GO:0000287">
    <property type="term" value="F:magnesium ion binding"/>
    <property type="evidence" value="ECO:0007669"/>
    <property type="project" value="InterPro"/>
</dbReference>
<evidence type="ECO:0000256" key="6">
    <source>
        <dbReference type="ARBA" id="ARBA00031125"/>
    </source>
</evidence>
<dbReference type="PANTHER" id="PTHR11902">
    <property type="entry name" value="ENOLASE"/>
    <property type="match status" value="1"/>
</dbReference>
<evidence type="ECO:0000256" key="8">
    <source>
        <dbReference type="ARBA" id="ARBA00048333"/>
    </source>
</evidence>
<reference evidence="11" key="1">
    <citation type="submission" date="2019-06" db="EMBL/GenBank/DDBJ databases">
        <authorList>
            <consortium name="Wellcome Sanger Institute Data Sharing"/>
        </authorList>
    </citation>
    <scope>NUCLEOTIDE SEQUENCE [LARGE SCALE GENOMIC DNA]</scope>
</reference>
<dbReference type="Proteomes" id="UP000472267">
    <property type="component" value="Chromosome 13"/>
</dbReference>
<keyword evidence="12" id="KW-1185">Reference proteome</keyword>
<evidence type="ECO:0000313" key="12">
    <source>
        <dbReference type="Proteomes" id="UP000472267"/>
    </source>
</evidence>
<evidence type="ECO:0000256" key="5">
    <source>
        <dbReference type="ARBA" id="ARBA00023239"/>
    </source>
</evidence>
<reference evidence="11" key="3">
    <citation type="submission" date="2025-09" db="UniProtKB">
        <authorList>
            <consortium name="Ensembl"/>
        </authorList>
    </citation>
    <scope>IDENTIFICATION</scope>
</reference>
<dbReference type="SUPFAM" id="SSF54826">
    <property type="entry name" value="Enolase N-terminal domain-like"/>
    <property type="match status" value="1"/>
</dbReference>
<dbReference type="Pfam" id="PF00113">
    <property type="entry name" value="Enolase_C"/>
    <property type="match status" value="1"/>
</dbReference>
<dbReference type="InterPro" id="IPR047500">
    <property type="entry name" value="DD_ENO4"/>
</dbReference>
<dbReference type="SUPFAM" id="SSF51604">
    <property type="entry name" value="Enolase C-terminal domain-like"/>
    <property type="match status" value="1"/>
</dbReference>
<evidence type="ECO:0000256" key="2">
    <source>
        <dbReference type="ARBA" id="ARBA00009604"/>
    </source>
</evidence>
<keyword evidence="5" id="KW-0456">Lyase</keyword>
<dbReference type="GO" id="GO:0000015">
    <property type="term" value="C:phosphopyruvate hydratase complex"/>
    <property type="evidence" value="ECO:0007669"/>
    <property type="project" value="InterPro"/>
</dbReference>
<evidence type="ECO:0000256" key="3">
    <source>
        <dbReference type="ARBA" id="ARBA00012058"/>
    </source>
</evidence>
<proteinExistence type="inferred from homology"/>
<dbReference type="GO" id="GO:0004634">
    <property type="term" value="F:phosphopyruvate hydratase activity"/>
    <property type="evidence" value="ECO:0007669"/>
    <property type="project" value="UniProtKB-EC"/>
</dbReference>
<dbReference type="SMART" id="SM01192">
    <property type="entry name" value="Enolase_C"/>
    <property type="match status" value="1"/>
</dbReference>
<evidence type="ECO:0000256" key="1">
    <source>
        <dbReference type="ARBA" id="ARBA00005031"/>
    </source>
</evidence>
<evidence type="ECO:0000256" key="7">
    <source>
        <dbReference type="ARBA" id="ARBA00034855"/>
    </source>
</evidence>
<dbReference type="GO" id="GO:0006096">
    <property type="term" value="P:glycolytic process"/>
    <property type="evidence" value="ECO:0007669"/>
    <property type="project" value="UniProtKB-UniPathway"/>
</dbReference>
<dbReference type="InParanoid" id="A0A672HY76"/>
<dbReference type="UniPathway" id="UPA00109">
    <property type="reaction ID" value="UER00187"/>
</dbReference>
<dbReference type="EC" id="4.2.1.11" evidence="3"/>
<dbReference type="InterPro" id="IPR020811">
    <property type="entry name" value="Enolase_N"/>
</dbReference>
<dbReference type="AlphaFoldDB" id="A0A672HY76"/>
<accession>A0A672HY76</accession>
<evidence type="ECO:0000256" key="4">
    <source>
        <dbReference type="ARBA" id="ARBA00023152"/>
    </source>
</evidence>
<dbReference type="InterPro" id="IPR020810">
    <property type="entry name" value="Enolase_C"/>
</dbReference>
<dbReference type="Ensembl" id="ENSSFAT00005035617.1">
    <property type="protein sequence ID" value="ENSSFAP00005034321.1"/>
    <property type="gene ID" value="ENSSFAG00005017447.1"/>
</dbReference>